<name>X1CXU2_9ZZZZ</name>
<organism evidence="2">
    <name type="scientific">marine sediment metagenome</name>
    <dbReference type="NCBI Taxonomy" id="412755"/>
    <lineage>
        <taxon>unclassified sequences</taxon>
        <taxon>metagenomes</taxon>
        <taxon>ecological metagenomes</taxon>
    </lineage>
</organism>
<sequence>TKEMKRVYHLSIGLIICGLTLFIILGILGFLIGLPIGFVGLYGIIISRARPDKLRNYLLKRKESKEDLKVQA</sequence>
<feature type="transmembrane region" description="Helical" evidence="1">
    <location>
        <begin position="12"/>
        <end position="45"/>
    </location>
</feature>
<keyword evidence="1" id="KW-0472">Membrane</keyword>
<keyword evidence="1" id="KW-0812">Transmembrane</keyword>
<gene>
    <name evidence="2" type="ORF">S01H4_61652</name>
</gene>
<proteinExistence type="predicted"/>
<protein>
    <submittedName>
        <fullName evidence="2">Uncharacterized protein</fullName>
    </submittedName>
</protein>
<keyword evidence="1" id="KW-1133">Transmembrane helix</keyword>
<comment type="caution">
    <text evidence="2">The sequence shown here is derived from an EMBL/GenBank/DDBJ whole genome shotgun (WGS) entry which is preliminary data.</text>
</comment>
<evidence type="ECO:0000256" key="1">
    <source>
        <dbReference type="SAM" id="Phobius"/>
    </source>
</evidence>
<dbReference type="AlphaFoldDB" id="X1CXU2"/>
<reference evidence="2" key="1">
    <citation type="journal article" date="2014" name="Front. Microbiol.">
        <title>High frequency of phylogenetically diverse reductive dehalogenase-homologous genes in deep subseafloor sedimentary metagenomes.</title>
        <authorList>
            <person name="Kawai M."/>
            <person name="Futagami T."/>
            <person name="Toyoda A."/>
            <person name="Takaki Y."/>
            <person name="Nishi S."/>
            <person name="Hori S."/>
            <person name="Arai W."/>
            <person name="Tsubouchi T."/>
            <person name="Morono Y."/>
            <person name="Uchiyama I."/>
            <person name="Ito T."/>
            <person name="Fujiyama A."/>
            <person name="Inagaki F."/>
            <person name="Takami H."/>
        </authorList>
    </citation>
    <scope>NUCLEOTIDE SEQUENCE</scope>
    <source>
        <strain evidence="2">Expedition CK06-06</strain>
    </source>
</reference>
<dbReference type="EMBL" id="BART01036606">
    <property type="protein sequence ID" value="GAH12662.1"/>
    <property type="molecule type" value="Genomic_DNA"/>
</dbReference>
<evidence type="ECO:0000313" key="2">
    <source>
        <dbReference type="EMBL" id="GAH12662.1"/>
    </source>
</evidence>
<accession>X1CXU2</accession>
<feature type="non-terminal residue" evidence="2">
    <location>
        <position position="1"/>
    </location>
</feature>